<accession>A0A8H6CHG8</accession>
<dbReference type="SUPFAM" id="SSF54695">
    <property type="entry name" value="POZ domain"/>
    <property type="match status" value="1"/>
</dbReference>
<dbReference type="PROSITE" id="PS50097">
    <property type="entry name" value="BTB"/>
    <property type="match status" value="1"/>
</dbReference>
<gene>
    <name evidence="3" type="ORF">HO133_000385</name>
</gene>
<evidence type="ECO:0000313" key="3">
    <source>
        <dbReference type="EMBL" id="KAF6223542.1"/>
    </source>
</evidence>
<sequence>MTGTQSAAATDEGSPKQESADEQTPFLYDTMVVVLVGPEKQRFEIHKGLICSRSDFFKAAFTGNFKEADDGTLTLPEEDPATFKYFVYWLYTGSLRGFNYSKSLNPSLKELTKKVRSEVIFRKLLHAENLPLTNPHRKLWEHANYRDLPFASLIALYILADALQVPRLKDAGITALVEVYGFSSTFKDHCKMYWAADGPDDVGGPMEGINMAWETLPKESKLCQLLLHLLCDNTAGIYDDGDGISYHPGFVLAMGNLFAYRWLNDLPPTDWTKTGAICSFHEHEGASCDLTEDYLEDRRAMARE</sequence>
<proteinExistence type="predicted"/>
<dbReference type="GeneID" id="59328804"/>
<dbReference type="RefSeq" id="XP_037152759.1">
    <property type="nucleotide sequence ID" value="XM_037291324.1"/>
</dbReference>
<evidence type="ECO:0000313" key="4">
    <source>
        <dbReference type="Proteomes" id="UP000593566"/>
    </source>
</evidence>
<dbReference type="SMART" id="SM00225">
    <property type="entry name" value="BTB"/>
    <property type="match status" value="1"/>
</dbReference>
<dbReference type="CDD" id="cd18186">
    <property type="entry name" value="BTB_POZ_ZBTB_KLHL-like"/>
    <property type="match status" value="1"/>
</dbReference>
<dbReference type="PANTHER" id="PTHR47843">
    <property type="entry name" value="BTB DOMAIN-CONTAINING PROTEIN-RELATED"/>
    <property type="match status" value="1"/>
</dbReference>
<keyword evidence="4" id="KW-1185">Reference proteome</keyword>
<dbReference type="EMBL" id="JACCJB010000010">
    <property type="protein sequence ID" value="KAF6223542.1"/>
    <property type="molecule type" value="Genomic_DNA"/>
</dbReference>
<name>A0A8H6CHG8_9LECA</name>
<organism evidence="3 4">
    <name type="scientific">Letharia lupina</name>
    <dbReference type="NCBI Taxonomy" id="560253"/>
    <lineage>
        <taxon>Eukaryota</taxon>
        <taxon>Fungi</taxon>
        <taxon>Dikarya</taxon>
        <taxon>Ascomycota</taxon>
        <taxon>Pezizomycotina</taxon>
        <taxon>Lecanoromycetes</taxon>
        <taxon>OSLEUM clade</taxon>
        <taxon>Lecanoromycetidae</taxon>
        <taxon>Lecanorales</taxon>
        <taxon>Lecanorineae</taxon>
        <taxon>Parmeliaceae</taxon>
        <taxon>Letharia</taxon>
    </lineage>
</organism>
<dbReference type="PANTHER" id="PTHR47843:SF2">
    <property type="entry name" value="BTB DOMAIN-CONTAINING PROTEIN"/>
    <property type="match status" value="1"/>
</dbReference>
<dbReference type="Pfam" id="PF00651">
    <property type="entry name" value="BTB"/>
    <property type="match status" value="1"/>
</dbReference>
<dbReference type="InterPro" id="IPR000210">
    <property type="entry name" value="BTB/POZ_dom"/>
</dbReference>
<reference evidence="3 4" key="1">
    <citation type="journal article" date="2020" name="Genomics">
        <title>Complete, high-quality genomes from long-read metagenomic sequencing of two wolf lichen thalli reveals enigmatic genome architecture.</title>
        <authorList>
            <person name="McKenzie S.K."/>
            <person name="Walston R.F."/>
            <person name="Allen J.L."/>
        </authorList>
    </citation>
    <scope>NUCLEOTIDE SEQUENCE [LARGE SCALE GENOMIC DNA]</scope>
    <source>
        <strain evidence="3">WasteWater1</strain>
    </source>
</reference>
<dbReference type="AlphaFoldDB" id="A0A8H6CHG8"/>
<protein>
    <recommendedName>
        <fullName evidence="2">BTB domain-containing protein</fullName>
    </recommendedName>
</protein>
<evidence type="ECO:0000259" key="2">
    <source>
        <dbReference type="PROSITE" id="PS50097"/>
    </source>
</evidence>
<feature type="region of interest" description="Disordered" evidence="1">
    <location>
        <begin position="1"/>
        <end position="21"/>
    </location>
</feature>
<feature type="domain" description="BTB" evidence="2">
    <location>
        <begin position="30"/>
        <end position="95"/>
    </location>
</feature>
<evidence type="ECO:0000256" key="1">
    <source>
        <dbReference type="SAM" id="MobiDB-lite"/>
    </source>
</evidence>
<dbReference type="InterPro" id="IPR011333">
    <property type="entry name" value="SKP1/BTB/POZ_sf"/>
</dbReference>
<comment type="caution">
    <text evidence="3">The sequence shown here is derived from an EMBL/GenBank/DDBJ whole genome shotgun (WGS) entry which is preliminary data.</text>
</comment>
<dbReference type="Gene3D" id="3.30.710.10">
    <property type="entry name" value="Potassium Channel Kv1.1, Chain A"/>
    <property type="match status" value="1"/>
</dbReference>
<dbReference type="Proteomes" id="UP000593566">
    <property type="component" value="Unassembled WGS sequence"/>
</dbReference>